<keyword evidence="12 18" id="KW-1133">Transmembrane helix</keyword>
<feature type="repeat" description="TPR" evidence="16">
    <location>
        <begin position="704"/>
        <end position="737"/>
    </location>
</feature>
<comment type="catalytic activity">
    <reaction evidence="15">
        <text>a di-trans,poly-cis-dolichyl beta-D-mannosyl phosphate + L-seryl-[protein] = 3-O-(alpha-D-mannosyl)-L-seryl-[protein] + a di-trans,poly-cis-dolichyl phosphate + H(+)</text>
        <dbReference type="Rhea" id="RHEA:17377"/>
        <dbReference type="Rhea" id="RHEA-COMP:9863"/>
        <dbReference type="Rhea" id="RHEA-COMP:13546"/>
        <dbReference type="Rhea" id="RHEA-COMP:19498"/>
        <dbReference type="Rhea" id="RHEA-COMP:19501"/>
        <dbReference type="ChEBI" id="CHEBI:15378"/>
        <dbReference type="ChEBI" id="CHEBI:29999"/>
        <dbReference type="ChEBI" id="CHEBI:57683"/>
        <dbReference type="ChEBI" id="CHEBI:58211"/>
        <dbReference type="ChEBI" id="CHEBI:137321"/>
        <dbReference type="EC" id="2.4.1.109"/>
    </reaction>
</comment>
<dbReference type="Pfam" id="PF13432">
    <property type="entry name" value="TPR_16"/>
    <property type="match status" value="1"/>
</dbReference>
<keyword evidence="21" id="KW-1185">Reference proteome</keyword>
<evidence type="ECO:0000256" key="18">
    <source>
        <dbReference type="SAM" id="Phobius"/>
    </source>
</evidence>
<feature type="transmembrane region" description="Helical" evidence="18">
    <location>
        <begin position="266"/>
        <end position="284"/>
    </location>
</feature>
<evidence type="ECO:0000256" key="7">
    <source>
        <dbReference type="ARBA" id="ARBA00022679"/>
    </source>
</evidence>
<dbReference type="InterPro" id="IPR013618">
    <property type="entry name" value="TMTC_DUF1736"/>
</dbReference>
<dbReference type="PROSITE" id="PS50293">
    <property type="entry name" value="TPR_REGION"/>
    <property type="match status" value="3"/>
</dbReference>
<name>T1JUJ3_TETUR</name>
<reference evidence="20" key="2">
    <citation type="submission" date="2015-06" db="UniProtKB">
        <authorList>
            <consortium name="EnsemblMetazoa"/>
        </authorList>
    </citation>
    <scope>IDENTIFICATION</scope>
</reference>
<dbReference type="EC" id="2.4.1.109" evidence="6"/>
<dbReference type="Pfam" id="PF13181">
    <property type="entry name" value="TPR_8"/>
    <property type="match status" value="2"/>
</dbReference>
<sequence length="977" mass="110727">MVCNEQNLTELEFSLKDKVLKCKHNKMDLHQKLKLRASESVAKVARAIKTNQDVHMETPWTNLFYNDFWGTPLTHSGSHKSYRPLTVLTFRLNYYWHQLNPSGYHWVNVILHSLVSLLFAHLTTFIFPHDTASCLTSSLLFSSHPIHTEAVAGIVGRADLLAALFFTFSLITYIRYCYLADHINQPTIVSSPKWTKSLVNHSSHFYLYTSLITAACSMLSKEYGITVLAVSALYHIAIHHKLASHHTIKNLSTLLTEAKYSGLREGLFHLIASAILLITFRLYIMGLSTPHFSPADNPAAESSSFFTRTFTFLYLPVINFNLLLYPRWLSFDWSMESIPLVKHATDSRNLISILFYSFCALFTLKLYKHQSQWADFQSTLSSHQGSSSSHETDSVNNANYPFAQSKFYGKSKMRFPSKNQINSDHWLTQSCETDHYVNSEFRCSSDWPLFANGSNDGNNPVPRPSSSSSSSSSSCSANDFDGNPFDSKLIMMISSSSKLNSIPSSIPSSSSSSSSSSCSSQYHHRSSHSTSIDCLTISWSLLIIPFIPATNLLFYVGFVVAERILVIPSMGFSLLITLGFNYLLKHLTIRYSINRKYLYSILALLIVTFSLRTVQRNKDWNSEEDLYRSGIPINPPKAYGNLGNILSNKGNKVDAEMAYRKALTYRSNMADVHYNLGILLQDQGRYHEALQSYTFAVKFRPRLALAYLNMGLVLTRLGRKSEAIKVYQHCTRLDGSGLKDPKTHESTKISAYFNLGQLYTDEGHHEEAIKVFKEAIQQMPAHYQAQSLFNMLGEVYYKLGRYPEAEKWYKQALTIKKDHVPAHLTYAKLLAKWNRPEEAKQWFLKAEMLAPNDSSVYQHYGQFLAEHGNFDEAADCLVKAAHLSPNDYEIVFGAANILRQAGRNQLAERYYKEAVRLRPNEVTSHMNLGAMLHVNGKLDEAESSYLTALKLKPDDQLTQSNLAKLRHLLSSRRSIGS</sequence>
<feature type="transmembrane region" description="Helical" evidence="18">
    <location>
        <begin position="305"/>
        <end position="329"/>
    </location>
</feature>
<dbReference type="GO" id="GO:0004169">
    <property type="term" value="F:dolichyl-phosphate-mannose-protein mannosyltransferase activity"/>
    <property type="evidence" value="ECO:0007669"/>
    <property type="project" value="UniProtKB-EC"/>
</dbReference>
<proteinExistence type="inferred from homology"/>
<evidence type="ECO:0000256" key="9">
    <source>
        <dbReference type="ARBA" id="ARBA00022737"/>
    </source>
</evidence>
<evidence type="ECO:0000259" key="19">
    <source>
        <dbReference type="Pfam" id="PF08409"/>
    </source>
</evidence>
<comment type="catalytic activity">
    <reaction evidence="14">
        <text>a di-trans,poly-cis-dolichyl beta-D-mannosyl phosphate + L-threonyl-[protein] = 3-O-(alpha-D-mannosyl)-L-threonyl-[protein] + a di-trans,poly-cis-dolichyl phosphate + H(+)</text>
        <dbReference type="Rhea" id="RHEA:53396"/>
        <dbReference type="Rhea" id="RHEA-COMP:11060"/>
        <dbReference type="Rhea" id="RHEA-COMP:13547"/>
        <dbReference type="Rhea" id="RHEA-COMP:19498"/>
        <dbReference type="Rhea" id="RHEA-COMP:19501"/>
        <dbReference type="ChEBI" id="CHEBI:15378"/>
        <dbReference type="ChEBI" id="CHEBI:30013"/>
        <dbReference type="ChEBI" id="CHEBI:57683"/>
        <dbReference type="ChEBI" id="CHEBI:58211"/>
        <dbReference type="ChEBI" id="CHEBI:137323"/>
        <dbReference type="EC" id="2.4.1.109"/>
    </reaction>
</comment>
<dbReference type="SUPFAM" id="SSF48452">
    <property type="entry name" value="TPR-like"/>
    <property type="match status" value="2"/>
</dbReference>
<dbReference type="STRING" id="32264.T1JUJ3"/>
<feature type="repeat" description="TPR" evidence="16">
    <location>
        <begin position="749"/>
        <end position="782"/>
    </location>
</feature>
<dbReference type="Pfam" id="PF13424">
    <property type="entry name" value="TPR_12"/>
    <property type="match status" value="2"/>
</dbReference>
<feature type="repeat" description="TPR" evidence="16">
    <location>
        <begin position="854"/>
        <end position="887"/>
    </location>
</feature>
<dbReference type="UniPathway" id="UPA00378"/>
<dbReference type="EMBL" id="CAEY01000779">
    <property type="status" value="NOT_ANNOTATED_CDS"/>
    <property type="molecule type" value="Genomic_DNA"/>
</dbReference>
<evidence type="ECO:0000256" key="11">
    <source>
        <dbReference type="ARBA" id="ARBA00022824"/>
    </source>
</evidence>
<evidence type="ECO:0000256" key="12">
    <source>
        <dbReference type="ARBA" id="ARBA00022989"/>
    </source>
</evidence>
<dbReference type="Proteomes" id="UP000015104">
    <property type="component" value="Unassembled WGS sequence"/>
</dbReference>
<dbReference type="InterPro" id="IPR052384">
    <property type="entry name" value="TMTC_O-mannosyltransferase"/>
</dbReference>
<dbReference type="eggNOG" id="KOG1124">
    <property type="taxonomic scope" value="Eukaryota"/>
</dbReference>
<keyword evidence="10 16" id="KW-0802">TPR repeat</keyword>
<feature type="repeat" description="TPR" evidence="16">
    <location>
        <begin position="888"/>
        <end position="921"/>
    </location>
</feature>
<evidence type="ECO:0000256" key="5">
    <source>
        <dbReference type="ARBA" id="ARBA00007882"/>
    </source>
</evidence>
<organism evidence="20 21">
    <name type="scientific">Tetranychus urticae</name>
    <name type="common">Two-spotted spider mite</name>
    <dbReference type="NCBI Taxonomy" id="32264"/>
    <lineage>
        <taxon>Eukaryota</taxon>
        <taxon>Metazoa</taxon>
        <taxon>Ecdysozoa</taxon>
        <taxon>Arthropoda</taxon>
        <taxon>Chelicerata</taxon>
        <taxon>Arachnida</taxon>
        <taxon>Acari</taxon>
        <taxon>Acariformes</taxon>
        <taxon>Trombidiformes</taxon>
        <taxon>Prostigmata</taxon>
        <taxon>Eleutherengona</taxon>
        <taxon>Raphignathae</taxon>
        <taxon>Tetranychoidea</taxon>
        <taxon>Tetranychidae</taxon>
        <taxon>Tetranychus</taxon>
    </lineage>
</organism>
<comment type="function">
    <text evidence="1">Transfers mannosyl residues to the hydroxyl group of serine or threonine residues.</text>
</comment>
<evidence type="ECO:0000256" key="14">
    <source>
        <dbReference type="ARBA" id="ARBA00045085"/>
    </source>
</evidence>
<dbReference type="AlphaFoldDB" id="T1JUJ3"/>
<evidence type="ECO:0000256" key="13">
    <source>
        <dbReference type="ARBA" id="ARBA00023136"/>
    </source>
</evidence>
<feature type="repeat" description="TPR" evidence="16">
    <location>
        <begin position="922"/>
        <end position="955"/>
    </location>
</feature>
<evidence type="ECO:0000313" key="21">
    <source>
        <dbReference type="Proteomes" id="UP000015104"/>
    </source>
</evidence>
<evidence type="ECO:0000256" key="8">
    <source>
        <dbReference type="ARBA" id="ARBA00022692"/>
    </source>
</evidence>
<dbReference type="Gene3D" id="1.25.40.10">
    <property type="entry name" value="Tetratricopeptide repeat domain"/>
    <property type="match status" value="3"/>
</dbReference>
<feature type="transmembrane region" description="Helical" evidence="18">
    <location>
        <begin position="596"/>
        <end position="614"/>
    </location>
</feature>
<feature type="domain" description="DUF1736" evidence="19">
    <location>
        <begin position="288"/>
        <end position="359"/>
    </location>
</feature>
<comment type="subcellular location">
    <subcellularLocation>
        <location evidence="3">Endoplasmic reticulum</location>
    </subcellularLocation>
    <subcellularLocation>
        <location evidence="2">Membrane</location>
        <topology evidence="2">Multi-pass membrane protein</topology>
    </subcellularLocation>
</comment>
<evidence type="ECO:0000313" key="20">
    <source>
        <dbReference type="EnsemblMetazoa" id="tetur02g01150.1"/>
    </source>
</evidence>
<evidence type="ECO:0000256" key="10">
    <source>
        <dbReference type="ARBA" id="ARBA00022803"/>
    </source>
</evidence>
<dbReference type="EnsemblMetazoa" id="tetur02g01150.1">
    <property type="protein sequence ID" value="tetur02g01150.1"/>
    <property type="gene ID" value="tetur02g01150"/>
</dbReference>
<dbReference type="HOGENOM" id="CLU_011615_4_0_1"/>
<dbReference type="PANTHER" id="PTHR44216">
    <property type="entry name" value="PROTEIN O-MANNOSYL-TRANSFERASE TMTC2"/>
    <property type="match status" value="1"/>
</dbReference>
<dbReference type="Pfam" id="PF08409">
    <property type="entry name" value="TMTC_DUF1736"/>
    <property type="match status" value="1"/>
</dbReference>
<dbReference type="SMART" id="SM00028">
    <property type="entry name" value="TPR"/>
    <property type="match status" value="9"/>
</dbReference>
<feature type="transmembrane region" description="Helical" evidence="18">
    <location>
        <begin position="564"/>
        <end position="584"/>
    </location>
</feature>
<keyword evidence="13 18" id="KW-0472">Membrane</keyword>
<feature type="region of interest" description="Disordered" evidence="17">
    <location>
        <begin position="454"/>
        <end position="478"/>
    </location>
</feature>
<comment type="similarity">
    <text evidence="5">Belongs to the TMTC family.</text>
</comment>
<dbReference type="PANTHER" id="PTHR44216:SF3">
    <property type="entry name" value="PROTEIN O-MANNOSYL-TRANSFERASE TMTC2"/>
    <property type="match status" value="1"/>
</dbReference>
<evidence type="ECO:0000256" key="6">
    <source>
        <dbReference type="ARBA" id="ARBA00012839"/>
    </source>
</evidence>
<dbReference type="InterPro" id="IPR019734">
    <property type="entry name" value="TPR_rpt"/>
</dbReference>
<dbReference type="GO" id="GO:0005789">
    <property type="term" value="C:endoplasmic reticulum membrane"/>
    <property type="evidence" value="ECO:0007669"/>
    <property type="project" value="TreeGrafter"/>
</dbReference>
<feature type="compositionally biased region" description="Low complexity" evidence="17">
    <location>
        <begin position="465"/>
        <end position="476"/>
    </location>
</feature>
<keyword evidence="8 18" id="KW-0812">Transmembrane</keyword>
<dbReference type="InterPro" id="IPR011990">
    <property type="entry name" value="TPR-like_helical_dom_sf"/>
</dbReference>
<keyword evidence="11" id="KW-0256">Endoplasmic reticulum</keyword>
<evidence type="ECO:0000256" key="16">
    <source>
        <dbReference type="PROSITE-ProRule" id="PRU00339"/>
    </source>
</evidence>
<reference evidence="21" key="1">
    <citation type="submission" date="2011-08" db="EMBL/GenBank/DDBJ databases">
        <authorList>
            <person name="Rombauts S."/>
        </authorList>
    </citation>
    <scope>NUCLEOTIDE SEQUENCE</scope>
    <source>
        <strain evidence="21">London</strain>
    </source>
</reference>
<evidence type="ECO:0000256" key="4">
    <source>
        <dbReference type="ARBA" id="ARBA00004922"/>
    </source>
</evidence>
<comment type="pathway">
    <text evidence="4">Protein modification; protein glycosylation.</text>
</comment>
<feature type="transmembrane region" description="Helical" evidence="18">
    <location>
        <begin position="534"/>
        <end position="558"/>
    </location>
</feature>
<evidence type="ECO:0000256" key="15">
    <source>
        <dbReference type="ARBA" id="ARBA00045102"/>
    </source>
</evidence>
<dbReference type="PROSITE" id="PS50005">
    <property type="entry name" value="TPR"/>
    <property type="match status" value="7"/>
</dbReference>
<keyword evidence="7" id="KW-0808">Transferase</keyword>
<feature type="repeat" description="TPR" evidence="16">
    <location>
        <begin position="786"/>
        <end position="819"/>
    </location>
</feature>
<evidence type="ECO:0000256" key="17">
    <source>
        <dbReference type="SAM" id="MobiDB-lite"/>
    </source>
</evidence>
<evidence type="ECO:0000256" key="2">
    <source>
        <dbReference type="ARBA" id="ARBA00004141"/>
    </source>
</evidence>
<evidence type="ECO:0000256" key="3">
    <source>
        <dbReference type="ARBA" id="ARBA00004240"/>
    </source>
</evidence>
<keyword evidence="9" id="KW-0677">Repeat</keyword>
<protein>
    <recommendedName>
        <fullName evidence="6">dolichyl-phosphate-mannose--protein mannosyltransferase</fullName>
        <ecNumber evidence="6">2.4.1.109</ecNumber>
    </recommendedName>
</protein>
<feature type="repeat" description="TPR" evidence="16">
    <location>
        <begin position="670"/>
        <end position="703"/>
    </location>
</feature>
<evidence type="ECO:0000256" key="1">
    <source>
        <dbReference type="ARBA" id="ARBA00003582"/>
    </source>
</evidence>
<accession>T1JUJ3</accession>